<dbReference type="KEGG" id="spq:SPAB_04666"/>
<gene>
    <name evidence="1" type="ordered locus">SPAB_04666</name>
</gene>
<proteinExistence type="predicted"/>
<organism evidence="1 2">
    <name type="scientific">Salmonella paratyphi B (strain ATCC BAA-1250 / SPB7)</name>
    <dbReference type="NCBI Taxonomy" id="1016998"/>
    <lineage>
        <taxon>Bacteria</taxon>
        <taxon>Pseudomonadati</taxon>
        <taxon>Pseudomonadota</taxon>
        <taxon>Gammaproteobacteria</taxon>
        <taxon>Enterobacterales</taxon>
        <taxon>Enterobacteriaceae</taxon>
        <taxon>Salmonella</taxon>
    </lineage>
</organism>
<dbReference type="EMBL" id="CP000886">
    <property type="protein sequence ID" value="ABX69977.1"/>
    <property type="molecule type" value="Genomic_DNA"/>
</dbReference>
<protein>
    <submittedName>
        <fullName evidence="1">Uncharacterized protein</fullName>
    </submittedName>
</protein>
<name>A0A6C6Z8E5_SALPB</name>
<evidence type="ECO:0000313" key="1">
    <source>
        <dbReference type="EMBL" id="ABX69977.1"/>
    </source>
</evidence>
<dbReference type="AlphaFoldDB" id="A0A6C6Z8E5"/>
<reference evidence="1 2" key="1">
    <citation type="submission" date="2007-11" db="EMBL/GenBank/DDBJ databases">
        <authorList>
            <consortium name="The Salmonella enterica serovar Paratyphi B Genome Sequencing Project"/>
            <person name="McClelland M."/>
            <person name="Sanderson E.K."/>
            <person name="Porwollik S."/>
            <person name="Spieth J."/>
            <person name="Clifton W.S."/>
            <person name="Fulton R."/>
            <person name="Cordes M."/>
            <person name="Wollam A."/>
            <person name="Shah N."/>
            <person name="Pepin K."/>
            <person name="Bhonagiri V."/>
            <person name="Nash W."/>
            <person name="Johnson M."/>
            <person name="Thiruvilangam P."/>
            <person name="Wilson R."/>
        </authorList>
    </citation>
    <scope>NUCLEOTIDE SEQUENCE [LARGE SCALE GENOMIC DNA]</scope>
    <source>
        <strain evidence="2">ATCC BAA-1250 / SPB7</strain>
    </source>
</reference>
<dbReference type="Proteomes" id="UP000008556">
    <property type="component" value="Chromosome"/>
</dbReference>
<sequence length="34" mass="4022">MSNFGELAFCLLHYGVKRLPHRNNMEIIKMETDL</sequence>
<evidence type="ECO:0000313" key="2">
    <source>
        <dbReference type="Proteomes" id="UP000008556"/>
    </source>
</evidence>
<accession>A0A6C6Z8E5</accession>